<evidence type="ECO:0008006" key="4">
    <source>
        <dbReference type="Google" id="ProtNLM"/>
    </source>
</evidence>
<gene>
    <name evidence="2" type="ORF">PRZ48_002159</name>
</gene>
<dbReference type="Proteomes" id="UP001305779">
    <property type="component" value="Unassembled WGS sequence"/>
</dbReference>
<evidence type="ECO:0000313" key="2">
    <source>
        <dbReference type="EMBL" id="KAK4508421.1"/>
    </source>
</evidence>
<sequence length="391" mass="44628">MSRLMNLPTELLCQILEEVGGSHLRRDNGSARLCVCRKWYEAARPVYLSGLETTNINIFGHNLGDLETKYSYSDLRPLMHKNTRELRIRLLGHYWDEPSSTAFNTDFEDDDEEGGAAGPPTPLNEPPIDFELPEYIASLSEWRDNTLRPQLETFFTDLRHFEALETLTFEASADPEVGHERGPHWDYLYQSTVLTFLHNLPLTHDLSSLTLDISGLRTGLLEADSHHLCTSIAKILPRIENVRLRMHTLCPTIFSLDEDLQPTDVKIKTLIIKIHHPTFRYTDEARVQRCPESPGTRTSQALLLNLARGSRVYLEKLLRLRGRDDHGMTGFRISFAFPVTPSVSTLDCLTLKVQNLPEDYFLYEDDGKPNWYELEQAGRMLNGGTFSIGPI</sequence>
<comment type="caution">
    <text evidence="2">The sequence shown here is derived from an EMBL/GenBank/DDBJ whole genome shotgun (WGS) entry which is preliminary data.</text>
</comment>
<accession>A0ABR0F532</accession>
<name>A0ABR0F532_ZASCE</name>
<proteinExistence type="predicted"/>
<reference evidence="2 3" key="1">
    <citation type="journal article" date="2023" name="G3 (Bethesda)">
        <title>A chromosome-level genome assembly of Zasmidium syzygii isolated from banana leaves.</title>
        <authorList>
            <person name="van Westerhoven A.C."/>
            <person name="Mehrabi R."/>
            <person name="Talebi R."/>
            <person name="Steentjes M.B.F."/>
            <person name="Corcolon B."/>
            <person name="Chong P.A."/>
            <person name="Kema G.H.J."/>
            <person name="Seidl M.F."/>
        </authorList>
    </citation>
    <scope>NUCLEOTIDE SEQUENCE [LARGE SCALE GENOMIC DNA]</scope>
    <source>
        <strain evidence="2 3">P124</strain>
    </source>
</reference>
<evidence type="ECO:0000256" key="1">
    <source>
        <dbReference type="SAM" id="MobiDB-lite"/>
    </source>
</evidence>
<keyword evidence="3" id="KW-1185">Reference proteome</keyword>
<dbReference type="EMBL" id="JAXOVC010000001">
    <property type="protein sequence ID" value="KAK4508421.1"/>
    <property type="molecule type" value="Genomic_DNA"/>
</dbReference>
<organism evidence="2 3">
    <name type="scientific">Zasmidium cellare</name>
    <name type="common">Wine cellar mold</name>
    <name type="synonym">Racodium cellare</name>
    <dbReference type="NCBI Taxonomy" id="395010"/>
    <lineage>
        <taxon>Eukaryota</taxon>
        <taxon>Fungi</taxon>
        <taxon>Dikarya</taxon>
        <taxon>Ascomycota</taxon>
        <taxon>Pezizomycotina</taxon>
        <taxon>Dothideomycetes</taxon>
        <taxon>Dothideomycetidae</taxon>
        <taxon>Mycosphaerellales</taxon>
        <taxon>Mycosphaerellaceae</taxon>
        <taxon>Zasmidium</taxon>
    </lineage>
</organism>
<evidence type="ECO:0000313" key="3">
    <source>
        <dbReference type="Proteomes" id="UP001305779"/>
    </source>
</evidence>
<protein>
    <recommendedName>
        <fullName evidence="4">F-box domain-containing protein</fullName>
    </recommendedName>
</protein>
<feature type="region of interest" description="Disordered" evidence="1">
    <location>
        <begin position="102"/>
        <end position="127"/>
    </location>
</feature>